<dbReference type="Proteomes" id="UP000039865">
    <property type="component" value="Unassembled WGS sequence"/>
</dbReference>
<protein>
    <recommendedName>
        <fullName evidence="11">SMP-LTD domain-containing protein</fullName>
    </recommendedName>
</protein>
<keyword evidence="3 10" id="KW-0812">Transmembrane</keyword>
<evidence type="ECO:0000313" key="13">
    <source>
        <dbReference type="Proteomes" id="UP000039865"/>
    </source>
</evidence>
<feature type="region of interest" description="Disordered" evidence="9">
    <location>
        <begin position="608"/>
        <end position="627"/>
    </location>
</feature>
<evidence type="ECO:0000256" key="5">
    <source>
        <dbReference type="ARBA" id="ARBA00022989"/>
    </source>
</evidence>
<keyword evidence="8 10" id="KW-0472">Membrane</keyword>
<dbReference type="InParanoid" id="A0A078A8D5"/>
<dbReference type="PANTHER" id="PTHR13466:SF0">
    <property type="entry name" value="SMP-LTD DOMAIN-CONTAINING PROTEIN"/>
    <property type="match status" value="1"/>
</dbReference>
<evidence type="ECO:0000256" key="2">
    <source>
        <dbReference type="ARBA" id="ARBA00022448"/>
    </source>
</evidence>
<feature type="region of interest" description="Disordered" evidence="9">
    <location>
        <begin position="1444"/>
        <end position="1472"/>
    </location>
</feature>
<keyword evidence="4" id="KW-0256">Endoplasmic reticulum</keyword>
<evidence type="ECO:0000256" key="4">
    <source>
        <dbReference type="ARBA" id="ARBA00022824"/>
    </source>
</evidence>
<dbReference type="SUPFAM" id="SSF103657">
    <property type="entry name" value="BAR/IMD domain-like"/>
    <property type="match status" value="1"/>
</dbReference>
<accession>A0A078A8D5</accession>
<evidence type="ECO:0000313" key="12">
    <source>
        <dbReference type="EMBL" id="CDW78131.1"/>
    </source>
</evidence>
<organism evidence="12 13">
    <name type="scientific">Stylonychia lemnae</name>
    <name type="common">Ciliate</name>
    <dbReference type="NCBI Taxonomy" id="5949"/>
    <lineage>
        <taxon>Eukaryota</taxon>
        <taxon>Sar</taxon>
        <taxon>Alveolata</taxon>
        <taxon>Ciliophora</taxon>
        <taxon>Intramacronucleata</taxon>
        <taxon>Spirotrichea</taxon>
        <taxon>Stichotrichia</taxon>
        <taxon>Sporadotrichida</taxon>
        <taxon>Oxytrichidae</taxon>
        <taxon>Stylonychinae</taxon>
        <taxon>Stylonychia</taxon>
    </lineage>
</organism>
<keyword evidence="7" id="KW-0446">Lipid-binding</keyword>
<feature type="region of interest" description="Disordered" evidence="9">
    <location>
        <begin position="1098"/>
        <end position="1130"/>
    </location>
</feature>
<dbReference type="InterPro" id="IPR027267">
    <property type="entry name" value="AH/BAR_dom_sf"/>
</dbReference>
<gene>
    <name evidence="12" type="primary">Contig17742.g18869</name>
    <name evidence="12" type="ORF">STYLEM_7102</name>
</gene>
<evidence type="ECO:0000259" key="11">
    <source>
        <dbReference type="PROSITE" id="PS51847"/>
    </source>
</evidence>
<feature type="region of interest" description="Disordered" evidence="9">
    <location>
        <begin position="566"/>
        <end position="598"/>
    </location>
</feature>
<evidence type="ECO:0000256" key="6">
    <source>
        <dbReference type="ARBA" id="ARBA00023055"/>
    </source>
</evidence>
<dbReference type="Gene3D" id="1.20.1270.60">
    <property type="entry name" value="Arfaptin homology (AH) domain/BAR domain"/>
    <property type="match status" value="1"/>
</dbReference>
<evidence type="ECO:0000256" key="9">
    <source>
        <dbReference type="SAM" id="MobiDB-lite"/>
    </source>
</evidence>
<dbReference type="PROSITE" id="PS51847">
    <property type="entry name" value="SMP"/>
    <property type="match status" value="1"/>
</dbReference>
<keyword evidence="13" id="KW-1185">Reference proteome</keyword>
<evidence type="ECO:0000256" key="7">
    <source>
        <dbReference type="ARBA" id="ARBA00023121"/>
    </source>
</evidence>
<dbReference type="EMBL" id="CCKQ01006798">
    <property type="protein sequence ID" value="CDW78131.1"/>
    <property type="molecule type" value="Genomic_DNA"/>
</dbReference>
<keyword evidence="2" id="KW-0813">Transport</keyword>
<dbReference type="OrthoDB" id="26740at2759"/>
<dbReference type="GO" id="GO:0006869">
    <property type="term" value="P:lipid transport"/>
    <property type="evidence" value="ECO:0007669"/>
    <property type="project" value="UniProtKB-KW"/>
</dbReference>
<dbReference type="GO" id="GO:0005789">
    <property type="term" value="C:endoplasmic reticulum membrane"/>
    <property type="evidence" value="ECO:0007669"/>
    <property type="project" value="UniProtKB-SubCell"/>
</dbReference>
<dbReference type="GO" id="GO:0008289">
    <property type="term" value="F:lipid binding"/>
    <property type="evidence" value="ECO:0007669"/>
    <property type="project" value="UniProtKB-KW"/>
</dbReference>
<feature type="region of interest" description="Disordered" evidence="9">
    <location>
        <begin position="1409"/>
        <end position="1430"/>
    </location>
</feature>
<feature type="domain" description="SMP-LTD" evidence="11">
    <location>
        <begin position="1187"/>
        <end position="1378"/>
    </location>
</feature>
<keyword evidence="5 10" id="KW-1133">Transmembrane helix</keyword>
<comment type="subcellular location">
    <subcellularLocation>
        <location evidence="1">Endoplasmic reticulum membrane</location>
    </subcellularLocation>
</comment>
<evidence type="ECO:0000256" key="8">
    <source>
        <dbReference type="ARBA" id="ARBA00023136"/>
    </source>
</evidence>
<feature type="transmembrane region" description="Helical" evidence="10">
    <location>
        <begin position="27"/>
        <end position="45"/>
    </location>
</feature>
<reference evidence="12 13" key="1">
    <citation type="submission" date="2014-06" db="EMBL/GenBank/DDBJ databases">
        <authorList>
            <person name="Swart Estienne"/>
        </authorList>
    </citation>
    <scope>NUCLEOTIDE SEQUENCE [LARGE SCALE GENOMIC DNA]</scope>
    <source>
        <strain evidence="12 13">130c</strain>
    </source>
</reference>
<proteinExistence type="predicted"/>
<dbReference type="PANTHER" id="PTHR13466">
    <property type="entry name" value="TEX2 PROTEIN-RELATED"/>
    <property type="match status" value="1"/>
</dbReference>
<evidence type="ECO:0000256" key="1">
    <source>
        <dbReference type="ARBA" id="ARBA00004586"/>
    </source>
</evidence>
<feature type="compositionally biased region" description="Acidic residues" evidence="9">
    <location>
        <begin position="618"/>
        <end position="627"/>
    </location>
</feature>
<keyword evidence="6" id="KW-0445">Lipid transport</keyword>
<name>A0A078A8D5_STYLE</name>
<evidence type="ECO:0000256" key="3">
    <source>
        <dbReference type="ARBA" id="ARBA00022692"/>
    </source>
</evidence>
<evidence type="ECO:0000256" key="10">
    <source>
        <dbReference type="SAM" id="Phobius"/>
    </source>
</evidence>
<sequence>MDTLENNQQNSNLDVSLFHKYFNLKKLLYLTVIPPTVLILIYSLLGGLALFMFLMGMSTVLGVQLWMFHVYFNFEDEIVEKPLLVEKNKKDQMKKIEFFTQKPISNGVKNMRTKSLIKIADNNNEQILQQDEKITDEPQLKDYVSFGVQEIQNRFSIHPQQQKNQSVDGLREQQNLILNHHSTKLFEDLQSNPVTNLSTAQFNNLRVEQIRKTFDTNKLSERLEQRRGSCQCRIEKDNFKVVIKAKSQKIIKFLGQIEVFYGSMIKNEQLHGRNLSRLGHPAIQIIGQFNELVLFKDSSFDDFVQFNSPKFAIKNSFSFCKWRLIRKVFNEIGICHVENSIFYKQGVLANFGMLQDQVNNKVKQFLQKHQLLCEELELSEKKLLKIKQEYNKEASIVDECVSNYTKASQSIQNYQKQLELEMKFKLSYKKMQDAASQVSDALDSLCETREKFQEETQSMIKELWSLDRNKTEIFKSSLMSIVDTYHEFECQIQLYFDECLKNSQNNQRVSNETIHSRSSIQKQSVILNQSDSIDQAYPNEIEEETIFDRKRKRSMIIKREEVKGILDYNGNDDPATNPPSRQRKDSQQSQNSQFIGPRDLIKEYNRYQLKGDSQNDMKDEDTDKEEDQFHEENFDFYNPDVDSLQLQKLPLSHQFSPQRNIKFNRRGKDFDNQLIESMNENGIYNYDEEFKQEFKFSPIHSPRTSLDGLQPQQYKEINIQQLEKDYSSQYNSANIEIRNIQQGIQGSKDLLHFIKNMNSNIIKYKQQLEQTLDEQYEDATIVLNSDKPMNMLESNGFIRSSLSKIRQLKIKKDSGEIISKTWSNFLTNFKSYIHQYDQVSQKLLEIQQNLEIFIQNSQSRKNSIFEQIRQKQNLIKQLINKAKTNLNQIKIISHQSVGDKQVSSQVKSQYQQYLEQYENIKSKFTFKESNNQITSKNGQLDHKQLEKILSQKFNELNQINMNSQKQLQEHLQVTSQTTNIQKQIQEKLLEVKNELMNAQFERSKNSSQFFRNVMNTIENQFNLESESFEDENLFNEDQSMAIPNEDASKMSNEAIAHRKDCIFFNQIEGNDSLKKSITISPNKKKPYTEELTNYEHNIPCSMNQTSDKISPENSSRGRSMSANEEQKNQTIDFNPQKNVIMQPHMQKQNFSFNFGKQINIFNNYSSQRSNNGDQTQSVNEGIQTNAGIESAAWFNRALNVFYNEWKESPVFQNFILKEAYIIANKGRPKMLSEIEVHKVVLHGRAPEFQRVQKLDSHPDDFLHDIDLSMRGTVEVLIKTEINIDWGQSNFYKIPLTVNIILKSINGKIRVFYSNDKTKGCWYGFVGKPVIKFNLDPVIGKDNRFSIKYIPKLREMIEDLIGKRFDKYCLPNKRPLSIPITKLTNTIWPRVKKQVDKQIGTDFADILSSQLQQKQDQQNRDRKSHSVYTGSSNSHINQYVFDDKSSQNNNFDINGNMPFVDQNTTKQQKNKFD</sequence>
<dbReference type="InterPro" id="IPR031468">
    <property type="entry name" value="SMP_LBD"/>
</dbReference>